<dbReference type="KEGG" id="tva:5468629"/>
<dbReference type="RefSeq" id="XP_001584056.1">
    <property type="nucleotide sequence ID" value="XM_001584006.1"/>
</dbReference>
<evidence type="ECO:0000313" key="4">
    <source>
        <dbReference type="Proteomes" id="UP000001542"/>
    </source>
</evidence>
<organism evidence="3 4">
    <name type="scientific">Trichomonas vaginalis (strain ATCC PRA-98 / G3)</name>
    <dbReference type="NCBI Taxonomy" id="412133"/>
    <lineage>
        <taxon>Eukaryota</taxon>
        <taxon>Metamonada</taxon>
        <taxon>Parabasalia</taxon>
        <taxon>Trichomonadida</taxon>
        <taxon>Trichomonadidae</taxon>
        <taxon>Trichomonas</taxon>
    </lineage>
</organism>
<evidence type="ECO:0000256" key="2">
    <source>
        <dbReference type="SAM" id="MobiDB-lite"/>
    </source>
</evidence>
<accession>A2D944</accession>
<dbReference type="AlphaFoldDB" id="A2D944"/>
<keyword evidence="4" id="KW-1185">Reference proteome</keyword>
<sequence length="441" mass="50744">MSGSSWWQPYISSPSSVNKLTRPKLEELYNRSLDHLRQLSEKESEIYSSMRDLSAKSSQSMHQLSALGSPRGTQKSTLIVSSDKRVAQLCKTINSLNADREQLHEEIRILQEMLMKLNANINKDKFTPADLLYSYTFENPQMKKICECIVDLNNSTQDETDHEDYLFILDLFSENTLQLLQRRIDKTKPVYNQRINDYLDDIATLAAEKQLAQNRIQDLNNKIDSIPPPETVNYDDIESLIHQIDDLGDTAGRLAAARRKNDDLMAQKRLIAEDEPLLNMIPNIADKIDTIDVNELKDEKAREKDRNTALQQHNEDLMKRFQVLTERNSPKKAPTSARGRKGSKVNKSPTVPADMCTRLASLNVNPIDVQSVWNWSQSTRLEDLMNDINSLTEHKQLLTNRRDSLQRKIQQLNELLATLDQHIEEYNKVIQESKRAEEVAE</sequence>
<evidence type="ECO:0000256" key="1">
    <source>
        <dbReference type="SAM" id="Coils"/>
    </source>
</evidence>
<protein>
    <submittedName>
        <fullName evidence="3">Uncharacterized protein</fullName>
    </submittedName>
</protein>
<feature type="coiled-coil region" evidence="1">
    <location>
        <begin position="381"/>
        <end position="439"/>
    </location>
</feature>
<dbReference type="EMBL" id="DS113180">
    <property type="protein sequence ID" value="EAY23070.1"/>
    <property type="molecule type" value="Genomic_DNA"/>
</dbReference>
<proteinExistence type="predicted"/>
<reference evidence="3" key="2">
    <citation type="journal article" date="2007" name="Science">
        <title>Draft genome sequence of the sexually transmitted pathogen Trichomonas vaginalis.</title>
        <authorList>
            <person name="Carlton J.M."/>
            <person name="Hirt R.P."/>
            <person name="Silva J.C."/>
            <person name="Delcher A.L."/>
            <person name="Schatz M."/>
            <person name="Zhao Q."/>
            <person name="Wortman J.R."/>
            <person name="Bidwell S.L."/>
            <person name="Alsmark U.C.M."/>
            <person name="Besteiro S."/>
            <person name="Sicheritz-Ponten T."/>
            <person name="Noel C.J."/>
            <person name="Dacks J.B."/>
            <person name="Foster P.G."/>
            <person name="Simillion C."/>
            <person name="Van de Peer Y."/>
            <person name="Miranda-Saavedra D."/>
            <person name="Barton G.J."/>
            <person name="Westrop G.D."/>
            <person name="Mueller S."/>
            <person name="Dessi D."/>
            <person name="Fiori P.L."/>
            <person name="Ren Q."/>
            <person name="Paulsen I."/>
            <person name="Zhang H."/>
            <person name="Bastida-Corcuera F.D."/>
            <person name="Simoes-Barbosa A."/>
            <person name="Brown M.T."/>
            <person name="Hayes R.D."/>
            <person name="Mukherjee M."/>
            <person name="Okumura C.Y."/>
            <person name="Schneider R."/>
            <person name="Smith A.J."/>
            <person name="Vanacova S."/>
            <person name="Villalvazo M."/>
            <person name="Haas B.J."/>
            <person name="Pertea M."/>
            <person name="Feldblyum T.V."/>
            <person name="Utterback T.R."/>
            <person name="Shu C.L."/>
            <person name="Osoegawa K."/>
            <person name="de Jong P.J."/>
            <person name="Hrdy I."/>
            <person name="Horvathova L."/>
            <person name="Zubacova Z."/>
            <person name="Dolezal P."/>
            <person name="Malik S.B."/>
            <person name="Logsdon J.M. Jr."/>
            <person name="Henze K."/>
            <person name="Gupta A."/>
            <person name="Wang C.C."/>
            <person name="Dunne R.L."/>
            <person name="Upcroft J.A."/>
            <person name="Upcroft P."/>
            <person name="White O."/>
            <person name="Salzberg S.L."/>
            <person name="Tang P."/>
            <person name="Chiu C.-H."/>
            <person name="Lee Y.-S."/>
            <person name="Embley T.M."/>
            <person name="Coombs G.H."/>
            <person name="Mottram J.C."/>
            <person name="Tachezy J."/>
            <person name="Fraser-Liggett C.M."/>
            <person name="Johnson P.J."/>
        </authorList>
    </citation>
    <scope>NUCLEOTIDE SEQUENCE [LARGE SCALE GENOMIC DNA]</scope>
    <source>
        <strain evidence="3">G3</strain>
    </source>
</reference>
<reference evidence="3" key="1">
    <citation type="submission" date="2006-10" db="EMBL/GenBank/DDBJ databases">
        <authorList>
            <person name="Amadeo P."/>
            <person name="Zhao Q."/>
            <person name="Wortman J."/>
            <person name="Fraser-Liggett C."/>
            <person name="Carlton J."/>
        </authorList>
    </citation>
    <scope>NUCLEOTIDE SEQUENCE</scope>
    <source>
        <strain evidence="3">G3</strain>
    </source>
</reference>
<dbReference type="InParanoid" id="A2D944"/>
<evidence type="ECO:0000313" key="3">
    <source>
        <dbReference type="EMBL" id="EAY23070.1"/>
    </source>
</evidence>
<keyword evidence="1" id="KW-0175">Coiled coil</keyword>
<feature type="coiled-coil region" evidence="1">
    <location>
        <begin position="86"/>
        <end position="120"/>
    </location>
</feature>
<gene>
    <name evidence="3" type="ORF">TVAG_183060</name>
</gene>
<name>A2D944_TRIV3</name>
<dbReference type="VEuPathDB" id="TrichDB:TVAG_183060"/>
<dbReference type="Proteomes" id="UP000001542">
    <property type="component" value="Unassembled WGS sequence"/>
</dbReference>
<feature type="coiled-coil region" evidence="1">
    <location>
        <begin position="195"/>
        <end position="222"/>
    </location>
</feature>
<feature type="coiled-coil region" evidence="1">
    <location>
        <begin position="293"/>
        <end position="320"/>
    </location>
</feature>
<dbReference type="VEuPathDB" id="TrichDB:TVAGG3_0529660"/>
<feature type="region of interest" description="Disordered" evidence="2">
    <location>
        <begin position="326"/>
        <end position="351"/>
    </location>
</feature>